<accession>A0AA38FQF3</accession>
<protein>
    <submittedName>
        <fullName evidence="1">Uncharacterized protein</fullName>
    </submittedName>
</protein>
<dbReference type="Proteomes" id="UP000824469">
    <property type="component" value="Unassembled WGS sequence"/>
</dbReference>
<evidence type="ECO:0000313" key="1">
    <source>
        <dbReference type="EMBL" id="KAH9308385.1"/>
    </source>
</evidence>
<feature type="non-terminal residue" evidence="1">
    <location>
        <position position="55"/>
    </location>
</feature>
<gene>
    <name evidence="1" type="ORF">KI387_036296</name>
</gene>
<keyword evidence="2" id="KW-1185">Reference proteome</keyword>
<reference evidence="1 2" key="1">
    <citation type="journal article" date="2021" name="Nat. Plants">
        <title>The Taxus genome provides insights into paclitaxel biosynthesis.</title>
        <authorList>
            <person name="Xiong X."/>
            <person name="Gou J."/>
            <person name="Liao Q."/>
            <person name="Li Y."/>
            <person name="Zhou Q."/>
            <person name="Bi G."/>
            <person name="Li C."/>
            <person name="Du R."/>
            <person name="Wang X."/>
            <person name="Sun T."/>
            <person name="Guo L."/>
            <person name="Liang H."/>
            <person name="Lu P."/>
            <person name="Wu Y."/>
            <person name="Zhang Z."/>
            <person name="Ro D.K."/>
            <person name="Shang Y."/>
            <person name="Huang S."/>
            <person name="Yan J."/>
        </authorList>
    </citation>
    <scope>NUCLEOTIDE SEQUENCE [LARGE SCALE GENOMIC DNA]</scope>
    <source>
        <strain evidence="1">Ta-2019</strain>
    </source>
</reference>
<sequence length="55" mass="6422">TYYIIHISLWTIHEDEKESMKKKSKGAKLEFLNYEERLMVESIHLVSKGGNVGQI</sequence>
<proteinExistence type="predicted"/>
<name>A0AA38FQF3_TAXCH</name>
<dbReference type="EMBL" id="JAHRHJ020000007">
    <property type="protein sequence ID" value="KAH9308385.1"/>
    <property type="molecule type" value="Genomic_DNA"/>
</dbReference>
<comment type="caution">
    <text evidence="1">The sequence shown here is derived from an EMBL/GenBank/DDBJ whole genome shotgun (WGS) entry which is preliminary data.</text>
</comment>
<evidence type="ECO:0000313" key="2">
    <source>
        <dbReference type="Proteomes" id="UP000824469"/>
    </source>
</evidence>
<feature type="non-terminal residue" evidence="1">
    <location>
        <position position="1"/>
    </location>
</feature>
<organism evidence="1 2">
    <name type="scientific">Taxus chinensis</name>
    <name type="common">Chinese yew</name>
    <name type="synonym">Taxus wallichiana var. chinensis</name>
    <dbReference type="NCBI Taxonomy" id="29808"/>
    <lineage>
        <taxon>Eukaryota</taxon>
        <taxon>Viridiplantae</taxon>
        <taxon>Streptophyta</taxon>
        <taxon>Embryophyta</taxon>
        <taxon>Tracheophyta</taxon>
        <taxon>Spermatophyta</taxon>
        <taxon>Pinopsida</taxon>
        <taxon>Pinidae</taxon>
        <taxon>Conifers II</taxon>
        <taxon>Cupressales</taxon>
        <taxon>Taxaceae</taxon>
        <taxon>Taxus</taxon>
    </lineage>
</organism>
<dbReference type="AlphaFoldDB" id="A0AA38FQF3"/>